<evidence type="ECO:0000256" key="10">
    <source>
        <dbReference type="ARBA" id="ARBA00029774"/>
    </source>
</evidence>
<protein>
    <recommendedName>
        <fullName evidence="10">L-threonylcarbamoyladenylate synthase</fullName>
        <ecNumber evidence="3">2.7.7.87</ecNumber>
    </recommendedName>
    <alternativeName>
        <fullName evidence="10">L-threonylcarbamoyladenylate synthase</fullName>
    </alternativeName>
</protein>
<evidence type="ECO:0000256" key="6">
    <source>
        <dbReference type="ARBA" id="ARBA00022694"/>
    </source>
</evidence>
<gene>
    <name evidence="13" type="ORF">NLU14_22620</name>
</gene>
<dbReference type="Gene3D" id="3.90.870.10">
    <property type="entry name" value="DHBP synthase"/>
    <property type="match status" value="1"/>
</dbReference>
<comment type="caution">
    <text evidence="13">The sequence shown here is derived from an EMBL/GenBank/DDBJ whole genome shotgun (WGS) entry which is preliminary data.</text>
</comment>
<evidence type="ECO:0000256" key="7">
    <source>
        <dbReference type="ARBA" id="ARBA00022695"/>
    </source>
</evidence>
<feature type="non-terminal residue" evidence="13">
    <location>
        <position position="1"/>
    </location>
</feature>
<evidence type="ECO:0000256" key="2">
    <source>
        <dbReference type="ARBA" id="ARBA00007663"/>
    </source>
</evidence>
<evidence type="ECO:0000256" key="11">
    <source>
        <dbReference type="ARBA" id="ARBA00048366"/>
    </source>
</evidence>
<keyword evidence="6" id="KW-0819">tRNA processing</keyword>
<evidence type="ECO:0000256" key="3">
    <source>
        <dbReference type="ARBA" id="ARBA00012584"/>
    </source>
</evidence>
<evidence type="ECO:0000259" key="12">
    <source>
        <dbReference type="PROSITE" id="PS51163"/>
    </source>
</evidence>
<evidence type="ECO:0000256" key="9">
    <source>
        <dbReference type="ARBA" id="ARBA00022840"/>
    </source>
</evidence>
<proteinExistence type="inferred from homology"/>
<dbReference type="InterPro" id="IPR006070">
    <property type="entry name" value="Sua5-like_dom"/>
</dbReference>
<dbReference type="InterPro" id="IPR050156">
    <property type="entry name" value="TC-AMP_synthase_SUA5"/>
</dbReference>
<evidence type="ECO:0000313" key="14">
    <source>
        <dbReference type="Proteomes" id="UP001143391"/>
    </source>
</evidence>
<accession>A0ABT5YJ18</accession>
<comment type="similarity">
    <text evidence="2">Belongs to the SUA5 family.</text>
</comment>
<comment type="subcellular location">
    <subcellularLocation>
        <location evidence="1">Cytoplasm</location>
    </subcellularLocation>
</comment>
<dbReference type="PROSITE" id="PS51163">
    <property type="entry name" value="YRDC"/>
    <property type="match status" value="1"/>
</dbReference>
<organism evidence="13 14">
    <name type="scientific">Marinobacter iranensis</name>
    <dbReference type="NCBI Taxonomy" id="2962607"/>
    <lineage>
        <taxon>Bacteria</taxon>
        <taxon>Pseudomonadati</taxon>
        <taxon>Pseudomonadota</taxon>
        <taxon>Gammaproteobacteria</taxon>
        <taxon>Pseudomonadales</taxon>
        <taxon>Marinobacteraceae</taxon>
        <taxon>Marinobacter</taxon>
    </lineage>
</organism>
<dbReference type="EMBL" id="JANCMW010000341">
    <property type="protein sequence ID" value="MDF0753025.1"/>
    <property type="molecule type" value="Genomic_DNA"/>
</dbReference>
<keyword evidence="8" id="KW-0547">Nucleotide-binding</keyword>
<dbReference type="InterPro" id="IPR017945">
    <property type="entry name" value="DHBP_synth_RibB-like_a/b_dom"/>
</dbReference>
<dbReference type="PANTHER" id="PTHR17490:SF16">
    <property type="entry name" value="THREONYLCARBAMOYL-AMP SYNTHASE"/>
    <property type="match status" value="1"/>
</dbReference>
<comment type="catalytic activity">
    <reaction evidence="11">
        <text>L-threonine + hydrogencarbonate + ATP = L-threonylcarbamoyladenylate + diphosphate + H2O</text>
        <dbReference type="Rhea" id="RHEA:36407"/>
        <dbReference type="ChEBI" id="CHEBI:15377"/>
        <dbReference type="ChEBI" id="CHEBI:17544"/>
        <dbReference type="ChEBI" id="CHEBI:30616"/>
        <dbReference type="ChEBI" id="CHEBI:33019"/>
        <dbReference type="ChEBI" id="CHEBI:57926"/>
        <dbReference type="ChEBI" id="CHEBI:73682"/>
        <dbReference type="EC" id="2.7.7.87"/>
    </reaction>
</comment>
<evidence type="ECO:0000256" key="8">
    <source>
        <dbReference type="ARBA" id="ARBA00022741"/>
    </source>
</evidence>
<evidence type="ECO:0000313" key="13">
    <source>
        <dbReference type="EMBL" id="MDF0753025.1"/>
    </source>
</evidence>
<dbReference type="SUPFAM" id="SSF55821">
    <property type="entry name" value="YrdC/RibB"/>
    <property type="match status" value="1"/>
</dbReference>
<reference evidence="13" key="1">
    <citation type="submission" date="2022-07" db="EMBL/GenBank/DDBJ databases">
        <title>Marinobacter iranensis a new bacterium isolate from a hipersaline lake in Iran.</title>
        <authorList>
            <person name="Mohammad A.M.A."/>
            <person name="Cristina S.-P."/>
            <person name="Antonio V."/>
        </authorList>
    </citation>
    <scope>NUCLEOTIDE SEQUENCE</scope>
    <source>
        <strain evidence="13">71-i</strain>
    </source>
</reference>
<keyword evidence="4" id="KW-0963">Cytoplasm</keyword>
<dbReference type="Proteomes" id="UP001143391">
    <property type="component" value="Unassembled WGS sequence"/>
</dbReference>
<evidence type="ECO:0000256" key="5">
    <source>
        <dbReference type="ARBA" id="ARBA00022679"/>
    </source>
</evidence>
<dbReference type="RefSeq" id="WP_275710841.1">
    <property type="nucleotide sequence ID" value="NZ_JANCMW010000341.1"/>
</dbReference>
<dbReference type="EC" id="2.7.7.87" evidence="3"/>
<dbReference type="PANTHER" id="PTHR17490">
    <property type="entry name" value="SUA5"/>
    <property type="match status" value="1"/>
</dbReference>
<feature type="non-terminal residue" evidence="13">
    <location>
        <position position="83"/>
    </location>
</feature>
<keyword evidence="14" id="KW-1185">Reference proteome</keyword>
<keyword evidence="7" id="KW-0548">Nucleotidyltransferase</keyword>
<name>A0ABT5YJ18_9GAMM</name>
<evidence type="ECO:0000256" key="1">
    <source>
        <dbReference type="ARBA" id="ARBA00004496"/>
    </source>
</evidence>
<evidence type="ECO:0000256" key="4">
    <source>
        <dbReference type="ARBA" id="ARBA00022490"/>
    </source>
</evidence>
<dbReference type="Pfam" id="PF01300">
    <property type="entry name" value="Sua5_yciO_yrdC"/>
    <property type="match status" value="1"/>
</dbReference>
<feature type="domain" description="YrdC-like" evidence="12">
    <location>
        <begin position="3"/>
        <end position="83"/>
    </location>
</feature>
<keyword evidence="9" id="KW-0067">ATP-binding</keyword>
<sequence>SASEALEPALAVLEAGEVVAIPTETVYGLAGDATNGRAVARIFEAKGRPRFNPLIAHVADMAMAERIAIFDPLSRKLAEAFWP</sequence>
<keyword evidence="5" id="KW-0808">Transferase</keyword>